<organism evidence="2 3">
    <name type="scientific">Cylindrobasidium torrendii FP15055 ss-10</name>
    <dbReference type="NCBI Taxonomy" id="1314674"/>
    <lineage>
        <taxon>Eukaryota</taxon>
        <taxon>Fungi</taxon>
        <taxon>Dikarya</taxon>
        <taxon>Basidiomycota</taxon>
        <taxon>Agaricomycotina</taxon>
        <taxon>Agaricomycetes</taxon>
        <taxon>Agaricomycetidae</taxon>
        <taxon>Agaricales</taxon>
        <taxon>Marasmiineae</taxon>
        <taxon>Physalacriaceae</taxon>
        <taxon>Cylindrobasidium</taxon>
    </lineage>
</organism>
<sequence length="168" mass="18412">MSVAEEQGEIAASTRAVDTEYLVRQSMTAGYQLFSVITPPAYLAFTLSRYGRKSFSFNRLLRATWIGGVGGIVAGGAFGYARYNFSSDEQLRKQRIRVAYDTSRIRAEDHGVIGSVLFAVLLPAFFWRRAFTGNLILGGAGIGNSVGMIWHYGRTLSGDPPPKSKVSF</sequence>
<accession>A0A0D7BDL8</accession>
<name>A0A0D7BDL8_9AGAR</name>
<keyword evidence="1" id="KW-1133">Transmembrane helix</keyword>
<proteinExistence type="predicted"/>
<dbReference type="Proteomes" id="UP000054007">
    <property type="component" value="Unassembled WGS sequence"/>
</dbReference>
<keyword evidence="1" id="KW-0812">Transmembrane</keyword>
<protein>
    <submittedName>
        <fullName evidence="2">Uncharacterized protein</fullName>
    </submittedName>
</protein>
<dbReference type="EMBL" id="KN880520">
    <property type="protein sequence ID" value="KIY67666.1"/>
    <property type="molecule type" value="Genomic_DNA"/>
</dbReference>
<evidence type="ECO:0000313" key="2">
    <source>
        <dbReference type="EMBL" id="KIY67666.1"/>
    </source>
</evidence>
<feature type="transmembrane region" description="Helical" evidence="1">
    <location>
        <begin position="60"/>
        <end position="81"/>
    </location>
</feature>
<keyword evidence="1" id="KW-0472">Membrane</keyword>
<reference evidence="2 3" key="1">
    <citation type="journal article" date="2015" name="Fungal Genet. Biol.">
        <title>Evolution of novel wood decay mechanisms in Agaricales revealed by the genome sequences of Fistulina hepatica and Cylindrobasidium torrendii.</title>
        <authorList>
            <person name="Floudas D."/>
            <person name="Held B.W."/>
            <person name="Riley R."/>
            <person name="Nagy L.G."/>
            <person name="Koehler G."/>
            <person name="Ransdell A.S."/>
            <person name="Younus H."/>
            <person name="Chow J."/>
            <person name="Chiniquy J."/>
            <person name="Lipzen A."/>
            <person name="Tritt A."/>
            <person name="Sun H."/>
            <person name="Haridas S."/>
            <person name="LaButti K."/>
            <person name="Ohm R.A."/>
            <person name="Kues U."/>
            <person name="Blanchette R.A."/>
            <person name="Grigoriev I.V."/>
            <person name="Minto R.E."/>
            <person name="Hibbett D.S."/>
        </authorList>
    </citation>
    <scope>NUCLEOTIDE SEQUENCE [LARGE SCALE GENOMIC DNA]</scope>
    <source>
        <strain evidence="2 3">FP15055 ss-10</strain>
    </source>
</reference>
<feature type="transmembrane region" description="Helical" evidence="1">
    <location>
        <begin position="110"/>
        <end position="127"/>
    </location>
</feature>
<feature type="transmembrane region" description="Helical" evidence="1">
    <location>
        <begin position="29"/>
        <end position="48"/>
    </location>
</feature>
<evidence type="ECO:0000256" key="1">
    <source>
        <dbReference type="SAM" id="Phobius"/>
    </source>
</evidence>
<gene>
    <name evidence="2" type="ORF">CYLTODRAFT_375623</name>
</gene>
<dbReference type="AlphaFoldDB" id="A0A0D7BDL8"/>
<keyword evidence="3" id="KW-1185">Reference proteome</keyword>
<evidence type="ECO:0000313" key="3">
    <source>
        <dbReference type="Proteomes" id="UP000054007"/>
    </source>
</evidence>
<feature type="transmembrane region" description="Helical" evidence="1">
    <location>
        <begin position="134"/>
        <end position="153"/>
    </location>
</feature>
<dbReference type="OrthoDB" id="2524788at2759"/>